<sequence>MEDVLDLYAEPYDPLYPTVCFDEKPVVLHAEMRPPVPAAPGQPERIDCEYQRRGTANLFFLVEPLRGWRQVHVTAQRTKQDYAEQMRWLVDVAYPSAEYVRVVQDNLNTHTPGALYETFPAPEARRILRRLEFHSTPKHASWLNMAAIEIGVFQRSCLQRRIADEQQLRQQVTALQEERNAKHCTISWRFTASDARQKLQRLYPTS</sequence>
<evidence type="ECO:0000259" key="1">
    <source>
        <dbReference type="Pfam" id="PF13358"/>
    </source>
</evidence>
<proteinExistence type="predicted"/>
<organism evidence="2 3">
    <name type="scientific">Ktedonobacter robiniae</name>
    <dbReference type="NCBI Taxonomy" id="2778365"/>
    <lineage>
        <taxon>Bacteria</taxon>
        <taxon>Bacillati</taxon>
        <taxon>Chloroflexota</taxon>
        <taxon>Ktedonobacteria</taxon>
        <taxon>Ktedonobacterales</taxon>
        <taxon>Ktedonobacteraceae</taxon>
        <taxon>Ktedonobacter</taxon>
    </lineage>
</organism>
<protein>
    <recommendedName>
        <fullName evidence="1">Tc1-like transposase DDE domain-containing protein</fullName>
    </recommendedName>
</protein>
<dbReference type="NCBIfam" id="NF033545">
    <property type="entry name" value="transpos_IS630"/>
    <property type="match status" value="1"/>
</dbReference>
<evidence type="ECO:0000313" key="3">
    <source>
        <dbReference type="Proteomes" id="UP000654345"/>
    </source>
</evidence>
<keyword evidence="3" id="KW-1185">Reference proteome</keyword>
<dbReference type="InterPro" id="IPR038717">
    <property type="entry name" value="Tc1-like_DDE_dom"/>
</dbReference>
<reference evidence="2 3" key="1">
    <citation type="journal article" date="2021" name="Int. J. Syst. Evol. Microbiol.">
        <title>Reticulibacter mediterranei gen. nov., sp. nov., within the new family Reticulibacteraceae fam. nov., and Ktedonospora formicarum gen. nov., sp. nov., Ktedonobacter robiniae sp. nov., Dictyobacter formicarum sp. nov. and Dictyobacter arantiisoli sp. nov., belonging to the class Ktedonobacteria.</title>
        <authorList>
            <person name="Yabe S."/>
            <person name="Zheng Y."/>
            <person name="Wang C.M."/>
            <person name="Sakai Y."/>
            <person name="Abe K."/>
            <person name="Yokota A."/>
            <person name="Donadio S."/>
            <person name="Cavaletti L."/>
            <person name="Monciardini P."/>
        </authorList>
    </citation>
    <scope>NUCLEOTIDE SEQUENCE [LARGE SCALE GENOMIC DNA]</scope>
    <source>
        <strain evidence="2 3">SOSP1-30</strain>
    </source>
</reference>
<dbReference type="Pfam" id="PF13358">
    <property type="entry name" value="DDE_3"/>
    <property type="match status" value="1"/>
</dbReference>
<gene>
    <name evidence="2" type="ORF">KSB_14950</name>
</gene>
<name>A0ABQ3UKV1_9CHLR</name>
<dbReference type="InterPro" id="IPR047655">
    <property type="entry name" value="Transpos_IS630-like"/>
</dbReference>
<comment type="caution">
    <text evidence="2">The sequence shown here is derived from an EMBL/GenBank/DDBJ whole genome shotgun (WGS) entry which is preliminary data.</text>
</comment>
<accession>A0ABQ3UKV1</accession>
<evidence type="ECO:0000313" key="2">
    <source>
        <dbReference type="EMBL" id="GHO53020.1"/>
    </source>
</evidence>
<dbReference type="Proteomes" id="UP000654345">
    <property type="component" value="Unassembled WGS sequence"/>
</dbReference>
<feature type="domain" description="Tc1-like transposase DDE" evidence="1">
    <location>
        <begin position="18"/>
        <end position="169"/>
    </location>
</feature>
<dbReference type="EMBL" id="BNJG01000001">
    <property type="protein sequence ID" value="GHO53020.1"/>
    <property type="molecule type" value="Genomic_DNA"/>
</dbReference>